<dbReference type="AlphaFoldDB" id="A0A0B7C179"/>
<organism evidence="1">
    <name type="scientific">Arion vulgaris</name>
    <dbReference type="NCBI Taxonomy" id="1028688"/>
    <lineage>
        <taxon>Eukaryota</taxon>
        <taxon>Metazoa</taxon>
        <taxon>Spiralia</taxon>
        <taxon>Lophotrochozoa</taxon>
        <taxon>Mollusca</taxon>
        <taxon>Gastropoda</taxon>
        <taxon>Heterobranchia</taxon>
        <taxon>Euthyneura</taxon>
        <taxon>Panpulmonata</taxon>
        <taxon>Eupulmonata</taxon>
        <taxon>Stylommatophora</taxon>
        <taxon>Helicina</taxon>
        <taxon>Arionoidea</taxon>
        <taxon>Arionidae</taxon>
        <taxon>Arion</taxon>
    </lineage>
</organism>
<name>A0A0B7C179_9EUPU</name>
<accession>A0A0B7C179</accession>
<dbReference type="EMBL" id="HACG01052363">
    <property type="protein sequence ID" value="CEK99234.1"/>
    <property type="molecule type" value="Transcribed_RNA"/>
</dbReference>
<gene>
    <name evidence="1" type="primary">ORF220772</name>
</gene>
<reference evidence="1" key="1">
    <citation type="submission" date="2014-12" db="EMBL/GenBank/DDBJ databases">
        <title>Insight into the proteome of Arion vulgaris.</title>
        <authorList>
            <person name="Aradska J."/>
            <person name="Bulat T."/>
            <person name="Smidak R."/>
            <person name="Sarate P."/>
            <person name="Gangsoo J."/>
            <person name="Sialana F."/>
            <person name="Bilban M."/>
            <person name="Lubec G."/>
        </authorList>
    </citation>
    <scope>NUCLEOTIDE SEQUENCE</scope>
    <source>
        <tissue evidence="1">Skin</tissue>
    </source>
</reference>
<proteinExistence type="predicted"/>
<evidence type="ECO:0000313" key="1">
    <source>
        <dbReference type="EMBL" id="CEK99234.1"/>
    </source>
</evidence>
<sequence length="52" mass="6015">LCVYVFNMTNSVSNMSDSVSNMSNSVSNMYDRRAHKKKILFFLSYKLGRNTD</sequence>
<feature type="non-terminal residue" evidence="1">
    <location>
        <position position="1"/>
    </location>
</feature>
<protein>
    <submittedName>
        <fullName evidence="1">Uncharacterized protein</fullName>
    </submittedName>
</protein>